<evidence type="ECO:0000256" key="1">
    <source>
        <dbReference type="SAM" id="Phobius"/>
    </source>
</evidence>
<keyword evidence="1" id="KW-0472">Membrane</keyword>
<protein>
    <recommendedName>
        <fullName evidence="4">Integrin alpha beta-propellor repeat protein</fullName>
    </recommendedName>
</protein>
<name>A0A0G0CWZ0_9BACT</name>
<organism evidence="2 3">
    <name type="scientific">Candidatus Woesebacteria bacterium GW2011_GWA2_33_28</name>
    <dbReference type="NCBI Taxonomy" id="1618561"/>
    <lineage>
        <taxon>Bacteria</taxon>
        <taxon>Candidatus Woeseibacteriota</taxon>
    </lineage>
</organism>
<reference evidence="2 3" key="1">
    <citation type="journal article" date="2015" name="Nature">
        <title>rRNA introns, odd ribosomes, and small enigmatic genomes across a large radiation of phyla.</title>
        <authorList>
            <person name="Brown C.T."/>
            <person name="Hug L.A."/>
            <person name="Thomas B.C."/>
            <person name="Sharon I."/>
            <person name="Castelle C.J."/>
            <person name="Singh A."/>
            <person name="Wilkins M.J."/>
            <person name="Williams K.H."/>
            <person name="Banfield J.F."/>
        </authorList>
    </citation>
    <scope>NUCLEOTIDE SEQUENCE [LARGE SCALE GENOMIC DNA]</scope>
</reference>
<proteinExistence type="predicted"/>
<keyword evidence="1" id="KW-0812">Transmembrane</keyword>
<evidence type="ECO:0008006" key="4">
    <source>
        <dbReference type="Google" id="ProtNLM"/>
    </source>
</evidence>
<sequence length="259" mass="27847">MPPKKLGLIGLLVAFLVALPIFVWSIINLNLNPKEKASEVIQLSICNDLCDPDNICLNEEPWPQELTCYPEDVDSGLCRNKACPENPDCICPAPTTTPTPTSTATATATATATSIPGIPNYCGGTCGSNFNCQANYYCYQGFCRNPVCPSDSNCDCVATPIKTTTAKPKTATPKPTSTLKGSTVPSGSGYGLSFKTTTLKASPTESGKSAFSYEPENKFFTKYALPLFAMFVLIVISTIYYALKKNKKEISHISPPINI</sequence>
<comment type="caution">
    <text evidence="2">The sequence shown here is derived from an EMBL/GenBank/DDBJ whole genome shotgun (WGS) entry which is preliminary data.</text>
</comment>
<feature type="transmembrane region" description="Helical" evidence="1">
    <location>
        <begin position="223"/>
        <end position="243"/>
    </location>
</feature>
<evidence type="ECO:0000313" key="3">
    <source>
        <dbReference type="Proteomes" id="UP000033995"/>
    </source>
</evidence>
<keyword evidence="1" id="KW-1133">Transmembrane helix</keyword>
<dbReference type="EMBL" id="LBOZ01000002">
    <property type="protein sequence ID" value="KKP47942.1"/>
    <property type="molecule type" value="Genomic_DNA"/>
</dbReference>
<evidence type="ECO:0000313" key="2">
    <source>
        <dbReference type="EMBL" id="KKP47942.1"/>
    </source>
</evidence>
<gene>
    <name evidence="2" type="ORF">UR38_C0002G0045</name>
</gene>
<dbReference type="AlphaFoldDB" id="A0A0G0CWZ0"/>
<accession>A0A0G0CWZ0</accession>
<dbReference type="Proteomes" id="UP000033995">
    <property type="component" value="Unassembled WGS sequence"/>
</dbReference>